<sequence length="85" mass="9524">MHIPLQEATEEHVRLIIMKSQIGTPNLETTFAPLVNTFVFLNKNKDGYMSKSEMIQTINETTTGECSSGRIANCVMDSLDYARPT</sequence>
<evidence type="ECO:0000313" key="1">
    <source>
        <dbReference type="EMBL" id="KAI4324099.1"/>
    </source>
</evidence>
<dbReference type="EMBL" id="CM039434">
    <property type="protein sequence ID" value="KAI4324099.1"/>
    <property type="molecule type" value="Genomic_DNA"/>
</dbReference>
<comment type="caution">
    <text evidence="1">The sequence shown here is derived from an EMBL/GenBank/DDBJ whole genome shotgun (WGS) entry which is preliminary data.</text>
</comment>
<evidence type="ECO:0000313" key="2">
    <source>
        <dbReference type="Proteomes" id="UP000828941"/>
    </source>
</evidence>
<proteinExistence type="predicted"/>
<name>A0ACB9MKZ9_BAUVA</name>
<keyword evidence="2" id="KW-1185">Reference proteome</keyword>
<gene>
    <name evidence="1" type="ORF">L6164_023663</name>
</gene>
<organism evidence="1 2">
    <name type="scientific">Bauhinia variegata</name>
    <name type="common">Purple orchid tree</name>
    <name type="synonym">Phanera variegata</name>
    <dbReference type="NCBI Taxonomy" id="167791"/>
    <lineage>
        <taxon>Eukaryota</taxon>
        <taxon>Viridiplantae</taxon>
        <taxon>Streptophyta</taxon>
        <taxon>Embryophyta</taxon>
        <taxon>Tracheophyta</taxon>
        <taxon>Spermatophyta</taxon>
        <taxon>Magnoliopsida</taxon>
        <taxon>eudicotyledons</taxon>
        <taxon>Gunneridae</taxon>
        <taxon>Pentapetalae</taxon>
        <taxon>rosids</taxon>
        <taxon>fabids</taxon>
        <taxon>Fabales</taxon>
        <taxon>Fabaceae</taxon>
        <taxon>Cercidoideae</taxon>
        <taxon>Cercideae</taxon>
        <taxon>Bauhiniinae</taxon>
        <taxon>Bauhinia</taxon>
    </lineage>
</organism>
<dbReference type="Proteomes" id="UP000828941">
    <property type="component" value="Chromosome 9"/>
</dbReference>
<protein>
    <submittedName>
        <fullName evidence="1">Uncharacterized protein</fullName>
    </submittedName>
</protein>
<reference evidence="1 2" key="1">
    <citation type="journal article" date="2022" name="DNA Res.">
        <title>Chromosomal-level genome assembly of the orchid tree Bauhinia variegata (Leguminosae; Cercidoideae) supports the allotetraploid origin hypothesis of Bauhinia.</title>
        <authorList>
            <person name="Zhong Y."/>
            <person name="Chen Y."/>
            <person name="Zheng D."/>
            <person name="Pang J."/>
            <person name="Liu Y."/>
            <person name="Luo S."/>
            <person name="Meng S."/>
            <person name="Qian L."/>
            <person name="Wei D."/>
            <person name="Dai S."/>
            <person name="Zhou R."/>
        </authorList>
    </citation>
    <scope>NUCLEOTIDE SEQUENCE [LARGE SCALE GENOMIC DNA]</scope>
    <source>
        <strain evidence="1">BV-YZ2020</strain>
    </source>
</reference>
<accession>A0ACB9MKZ9</accession>